<feature type="binding site" evidence="5">
    <location>
        <position position="284"/>
    </location>
    <ligand>
        <name>Zn(2+)</name>
        <dbReference type="ChEBI" id="CHEBI:29105"/>
        <label>2</label>
    </ligand>
</feature>
<feature type="domain" description="Calcineurin-like phosphoesterase" evidence="7">
    <location>
        <begin position="168"/>
        <end position="408"/>
    </location>
</feature>
<keyword evidence="9" id="KW-1185">Reference proteome</keyword>
<keyword evidence="5" id="KW-0479">Metal-binding</keyword>
<reference evidence="8 9" key="1">
    <citation type="journal article" date="2018" name="Gigascience">
        <title>Genomes of trombidid mites reveal novel predicted allergens and laterally-transferred genes associated with secondary metabolism.</title>
        <authorList>
            <person name="Dong X."/>
            <person name="Chaisiri K."/>
            <person name="Xia D."/>
            <person name="Armstrong S.D."/>
            <person name="Fang Y."/>
            <person name="Donnelly M.J."/>
            <person name="Kadowaki T."/>
            <person name="McGarry J.W."/>
            <person name="Darby A.C."/>
            <person name="Makepeace B.L."/>
        </authorList>
    </citation>
    <scope>NUCLEOTIDE SEQUENCE [LARGE SCALE GENOMIC DNA]</scope>
    <source>
        <strain evidence="8">UoL-UT</strain>
    </source>
</reference>
<dbReference type="Gene3D" id="3.60.21.10">
    <property type="match status" value="1"/>
</dbReference>
<dbReference type="GO" id="GO:0006685">
    <property type="term" value="P:sphingomyelin catabolic process"/>
    <property type="evidence" value="ECO:0007669"/>
    <property type="project" value="UniProtKB-UniRule"/>
</dbReference>
<dbReference type="GO" id="GO:0016020">
    <property type="term" value="C:membrane"/>
    <property type="evidence" value="ECO:0007669"/>
    <property type="project" value="GOC"/>
</dbReference>
<keyword evidence="3" id="KW-0325">Glycoprotein</keyword>
<dbReference type="PIRSF" id="PIRSF000948">
    <property type="entry name" value="Sphingomy_PDE"/>
    <property type="match status" value="1"/>
</dbReference>
<dbReference type="STRING" id="299467.A0A443SJZ0"/>
<dbReference type="GO" id="GO:0004767">
    <property type="term" value="F:sphingomyelin phosphodiesterase activity"/>
    <property type="evidence" value="ECO:0007669"/>
    <property type="project" value="UniProtKB-UniRule"/>
</dbReference>
<dbReference type="GO" id="GO:0046872">
    <property type="term" value="F:metal ion binding"/>
    <property type="evidence" value="ECO:0007669"/>
    <property type="project" value="UniProtKB-KW"/>
</dbReference>
<protein>
    <recommendedName>
        <fullName evidence="4">Sphingomyelin phosphodiesterase</fullName>
        <ecNumber evidence="4">3.1.4.12</ecNumber>
    </recommendedName>
</protein>
<dbReference type="PANTHER" id="PTHR10340">
    <property type="entry name" value="SPHINGOMYELIN PHOSPHODIESTERASE"/>
    <property type="match status" value="1"/>
</dbReference>
<comment type="cofactor">
    <cofactor evidence="5">
        <name>Zn(2+)</name>
        <dbReference type="ChEBI" id="CHEBI:29105"/>
    </cofactor>
    <text evidence="5">Binds 2 Zn(2+) ions per subunit.</text>
</comment>
<evidence type="ECO:0000313" key="9">
    <source>
        <dbReference type="Proteomes" id="UP000288716"/>
    </source>
</evidence>
<feature type="binding site" evidence="5">
    <location>
        <position position="244"/>
    </location>
    <ligand>
        <name>Zn(2+)</name>
        <dbReference type="ChEBI" id="CHEBI:29105"/>
        <label>2</label>
    </ligand>
</feature>
<feature type="disulfide bond" evidence="6">
    <location>
        <begin position="194"/>
        <end position="216"/>
    </location>
</feature>
<keyword evidence="4" id="KW-0326">Glycosidase</keyword>
<evidence type="ECO:0000313" key="8">
    <source>
        <dbReference type="EMBL" id="RWS27792.1"/>
    </source>
</evidence>
<dbReference type="GO" id="GO:0016798">
    <property type="term" value="F:hydrolase activity, acting on glycosyl bonds"/>
    <property type="evidence" value="ECO:0007669"/>
    <property type="project" value="UniProtKB-KW"/>
</dbReference>
<feature type="binding site" evidence="5">
    <location>
        <position position="371"/>
    </location>
    <ligand>
        <name>Zn(2+)</name>
        <dbReference type="ChEBI" id="CHEBI:29105"/>
        <label>2</label>
    </ligand>
</feature>
<dbReference type="Proteomes" id="UP000288716">
    <property type="component" value="Unassembled WGS sequence"/>
</dbReference>
<dbReference type="PANTHER" id="PTHR10340:SF34">
    <property type="entry name" value="SPHINGOMYELIN PHOSPHODIESTERASE"/>
    <property type="match status" value="1"/>
</dbReference>
<dbReference type="OrthoDB" id="282973at2759"/>
<dbReference type="VEuPathDB" id="VectorBase:LDEU004247"/>
<evidence type="ECO:0000256" key="2">
    <source>
        <dbReference type="ARBA" id="ARBA00022801"/>
    </source>
</evidence>
<feature type="binding site" evidence="5">
    <location>
        <position position="175"/>
    </location>
    <ligand>
        <name>Zn(2+)</name>
        <dbReference type="ChEBI" id="CHEBI:29105"/>
        <label>1</label>
    </ligand>
</feature>
<dbReference type="InterPro" id="IPR011160">
    <property type="entry name" value="Sphingomy_PDE"/>
</dbReference>
<organism evidence="8 9">
    <name type="scientific">Leptotrombidium deliense</name>
    <dbReference type="NCBI Taxonomy" id="299467"/>
    <lineage>
        <taxon>Eukaryota</taxon>
        <taxon>Metazoa</taxon>
        <taxon>Ecdysozoa</taxon>
        <taxon>Arthropoda</taxon>
        <taxon>Chelicerata</taxon>
        <taxon>Arachnida</taxon>
        <taxon>Acari</taxon>
        <taxon>Acariformes</taxon>
        <taxon>Trombidiformes</taxon>
        <taxon>Prostigmata</taxon>
        <taxon>Anystina</taxon>
        <taxon>Parasitengona</taxon>
        <taxon>Trombiculoidea</taxon>
        <taxon>Trombiculidae</taxon>
        <taxon>Leptotrombidium</taxon>
    </lineage>
</organism>
<evidence type="ECO:0000256" key="3">
    <source>
        <dbReference type="ARBA" id="ARBA00023180"/>
    </source>
</evidence>
<dbReference type="GO" id="GO:0005615">
    <property type="term" value="C:extracellular space"/>
    <property type="evidence" value="ECO:0007669"/>
    <property type="project" value="TreeGrafter"/>
</dbReference>
<dbReference type="SUPFAM" id="SSF56300">
    <property type="entry name" value="Metallo-dependent phosphatases"/>
    <property type="match status" value="1"/>
</dbReference>
<comment type="similarity">
    <text evidence="1 4">Belongs to the acid sphingomyelinase family.</text>
</comment>
<feature type="binding site" evidence="5">
    <location>
        <position position="173"/>
    </location>
    <ligand>
        <name>Zn(2+)</name>
        <dbReference type="ChEBI" id="CHEBI:29105"/>
        <label>1</label>
    </ligand>
</feature>
<sequence length="551" mass="63597">MFGRSFRAQDTEENFVIKTLSKAIVTIGRNELITAIKNGFKEHSLCVGCHILMLILKSSLPRKVLVNAFIFVCTSFQFAKTYECQGLLNTYAVCIPLRKQFENFKSLQPTINHIRKKSRLRGDEMCGVFFGVKCALKVTRNLHWTIHLPKAIESKNNREISLNPNGYFIQVTDIHPDANYSPGSCADCGGMLCCEKLSGQCTGDSAAGNWSDYRKCDMSLEVIDYVLSRLKVHKDAKFMLITGDYVKHNTWEVSIEQSKFYINWITNSILKSNYPFRIFPSVGNHEAAPVNCFAPPQVKNELNTTWLYEGGYYKEYIDENTVLIQVNSNYCNRLNFWLLMYPIDSGDQLKWLTSELYETEKAGKKAYIVMHIPVDNRECTEAWTWNYIRIIKRFQKIIVGQFFGHRHYAEFRVMYPLDGSNTVIGVQFITPSLTTFSATNTAYRLYFTDQQGFVTDFETHYLPLEEANKGNVYWKKITPQNGLSFQLQKFQDFDIFREGMQLSNMREYCLFYTSNAINSLHNCSDDNYLRKIVDDAPVCIPFKCPLKGLEV</sequence>
<name>A0A443SJZ0_9ACAR</name>
<feature type="binding site" evidence="5">
    <location>
        <position position="244"/>
    </location>
    <ligand>
        <name>Zn(2+)</name>
        <dbReference type="ChEBI" id="CHEBI:29105"/>
        <label>1</label>
    </ligand>
</feature>
<evidence type="ECO:0000256" key="4">
    <source>
        <dbReference type="PIRNR" id="PIRNR000948"/>
    </source>
</evidence>
<dbReference type="AlphaFoldDB" id="A0A443SJZ0"/>
<accession>A0A443SJZ0</accession>
<comment type="caution">
    <text evidence="8">The sequence shown here is derived from an EMBL/GenBank/DDBJ whole genome shotgun (WGS) entry which is preliminary data.</text>
</comment>
<feature type="binding site" evidence="5">
    <location>
        <position position="407"/>
    </location>
    <ligand>
        <name>Zn(2+)</name>
        <dbReference type="ChEBI" id="CHEBI:29105"/>
        <label>1</label>
    </ligand>
</feature>
<feature type="binding site" evidence="5">
    <location>
        <position position="405"/>
    </location>
    <ligand>
        <name>Zn(2+)</name>
        <dbReference type="ChEBI" id="CHEBI:29105"/>
        <label>2</label>
    </ligand>
</feature>
<proteinExistence type="inferred from homology"/>
<keyword evidence="6" id="KW-1015">Disulfide bond</keyword>
<comment type="catalytic activity">
    <reaction evidence="4">
        <text>a sphingomyelin + H2O = phosphocholine + an N-acylsphing-4-enine + H(+)</text>
        <dbReference type="Rhea" id="RHEA:19253"/>
        <dbReference type="ChEBI" id="CHEBI:15377"/>
        <dbReference type="ChEBI" id="CHEBI:15378"/>
        <dbReference type="ChEBI" id="CHEBI:17636"/>
        <dbReference type="ChEBI" id="CHEBI:52639"/>
        <dbReference type="ChEBI" id="CHEBI:295975"/>
        <dbReference type="EC" id="3.1.4.12"/>
    </reaction>
</comment>
<evidence type="ECO:0000259" key="7">
    <source>
        <dbReference type="Pfam" id="PF00149"/>
    </source>
</evidence>
<evidence type="ECO:0000256" key="1">
    <source>
        <dbReference type="ARBA" id="ARBA00008234"/>
    </source>
</evidence>
<dbReference type="EC" id="3.1.4.12" evidence="4"/>
<feature type="disulfide bond" evidence="6">
    <location>
        <begin position="188"/>
        <end position="193"/>
    </location>
</feature>
<keyword evidence="2 4" id="KW-0378">Hydrolase</keyword>
<dbReference type="InterPro" id="IPR004843">
    <property type="entry name" value="Calcineurin-like_PHP"/>
</dbReference>
<comment type="function">
    <text evidence="4">Converts sphingomyelin to ceramide.</text>
</comment>
<feature type="disulfide bond" evidence="6">
    <location>
        <begin position="331"/>
        <end position="379"/>
    </location>
</feature>
<dbReference type="InterPro" id="IPR041805">
    <property type="entry name" value="ASMase/PPN1_MPP"/>
</dbReference>
<gene>
    <name evidence="8" type="ORF">B4U80_12844</name>
</gene>
<dbReference type="EMBL" id="NCKV01001779">
    <property type="protein sequence ID" value="RWS27792.1"/>
    <property type="molecule type" value="Genomic_DNA"/>
</dbReference>
<evidence type="ECO:0000256" key="6">
    <source>
        <dbReference type="PIRSR" id="PIRSR000948-2"/>
    </source>
</evidence>
<evidence type="ECO:0000256" key="5">
    <source>
        <dbReference type="PIRSR" id="PIRSR000948-1"/>
    </source>
</evidence>
<dbReference type="Pfam" id="PF00149">
    <property type="entry name" value="Metallophos"/>
    <property type="match status" value="1"/>
</dbReference>
<dbReference type="InterPro" id="IPR029052">
    <property type="entry name" value="Metallo-depent_PP-like"/>
</dbReference>
<keyword evidence="5" id="KW-0862">Zinc</keyword>
<dbReference type="CDD" id="cd00842">
    <property type="entry name" value="MPP_ASMase"/>
    <property type="match status" value="1"/>
</dbReference>